<dbReference type="Pfam" id="PF02778">
    <property type="entry name" value="tRNA_int_endo_N"/>
    <property type="match status" value="2"/>
</dbReference>
<dbReference type="HAMAP" id="MF_01834">
    <property type="entry name" value="EndA_long"/>
    <property type="match status" value="1"/>
</dbReference>
<feature type="active site" evidence="4">
    <location>
        <position position="297"/>
    </location>
</feature>
<feature type="active site" evidence="4">
    <location>
        <position position="328"/>
    </location>
</feature>
<dbReference type="FunFam" id="3.40.1170.20:FF:000001">
    <property type="entry name" value="tRNA-splicing endonuclease"/>
    <property type="match status" value="1"/>
</dbReference>
<dbReference type="PATRIC" id="fig|1434118.4.peg.1566"/>
<dbReference type="InterPro" id="IPR006677">
    <property type="entry name" value="tRNA_intron_Endonuc_cat-like"/>
</dbReference>
<dbReference type="GO" id="GO:0006388">
    <property type="term" value="P:tRNA splicing, via endonucleolytic cleavage and ligation"/>
    <property type="evidence" value="ECO:0007669"/>
    <property type="project" value="UniProtKB-UniRule"/>
</dbReference>
<dbReference type="FunFam" id="3.40.1350.10:FF:000006">
    <property type="entry name" value="tRNA-splicing endonuclease"/>
    <property type="match status" value="1"/>
</dbReference>
<reference evidence="7 8" key="1">
    <citation type="submission" date="2014-07" db="EMBL/GenBank/DDBJ databases">
        <title>Methanogenic archaea and the global carbon cycle.</title>
        <authorList>
            <person name="Henriksen J.R."/>
            <person name="Luke J."/>
            <person name="Reinhart S."/>
            <person name="Benedict M.N."/>
            <person name="Youngblut N.D."/>
            <person name="Metcalf M.E."/>
            <person name="Whitaker R.J."/>
            <person name="Metcalf W.W."/>
        </authorList>
    </citation>
    <scope>NUCLEOTIDE SEQUENCE [LARGE SCALE GENOMIC DNA]</scope>
    <source>
        <strain evidence="7 8">C2J</strain>
    </source>
</reference>
<dbReference type="KEGG" id="msj:MSSAC_1231"/>
<dbReference type="InterPro" id="IPR023516">
    <property type="entry name" value="tRNA_splic_arch_long"/>
</dbReference>
<dbReference type="Gene3D" id="3.40.1350.10">
    <property type="match status" value="1"/>
</dbReference>
<feature type="active site" evidence="4">
    <location>
        <position position="286"/>
    </location>
</feature>
<keyword evidence="7" id="KW-0255">Endonuclease</keyword>
<evidence type="ECO:0000256" key="3">
    <source>
        <dbReference type="ARBA" id="ARBA00024798"/>
    </source>
</evidence>
<dbReference type="InterPro" id="IPR006676">
    <property type="entry name" value="tRNA_splic"/>
</dbReference>
<dbReference type="SUPFAM" id="SSF53032">
    <property type="entry name" value="tRNA-intron endonuclease catalytic domain-like"/>
    <property type="match status" value="2"/>
</dbReference>
<dbReference type="InterPro" id="IPR011856">
    <property type="entry name" value="tRNA_endonuc-like_dom_sf"/>
</dbReference>
<dbReference type="Gene3D" id="3.40.1350.150">
    <property type="match status" value="1"/>
</dbReference>
<keyword evidence="7" id="KW-0540">Nuclease</keyword>
<dbReference type="PANTHER" id="PTHR21227:SF0">
    <property type="entry name" value="TRNA-SPLICING ENDONUCLEASE SUBUNIT SEN2"/>
    <property type="match status" value="1"/>
</dbReference>
<dbReference type="Proteomes" id="UP000033123">
    <property type="component" value="Chromosome"/>
</dbReference>
<dbReference type="InterPro" id="IPR036167">
    <property type="entry name" value="tRNA_intron_Endo_cat-like_sf"/>
</dbReference>
<dbReference type="InterPro" id="IPR036740">
    <property type="entry name" value="tRNA_intron_Endonuc_N_sf"/>
</dbReference>
<dbReference type="CDD" id="cd22363">
    <property type="entry name" value="tRNA-intron_lyase_C"/>
    <property type="match status" value="2"/>
</dbReference>
<keyword evidence="7" id="KW-0378">Hydrolase</keyword>
<dbReference type="InterPro" id="IPR006678">
    <property type="entry name" value="tRNA_intron_Endonuc_N"/>
</dbReference>
<evidence type="ECO:0000256" key="1">
    <source>
        <dbReference type="ARBA" id="ARBA00022694"/>
    </source>
</evidence>
<dbReference type="AlphaFoldDB" id="A0A0E3LCN3"/>
<evidence type="ECO:0000259" key="6">
    <source>
        <dbReference type="Pfam" id="PF02778"/>
    </source>
</evidence>
<dbReference type="NCBIfam" id="NF006795">
    <property type="entry name" value="PRK09300.1-3"/>
    <property type="match status" value="1"/>
</dbReference>
<comment type="catalytic activity">
    <reaction evidence="4">
        <text>pretRNA = a 3'-half-tRNA molecule with a 5'-OH end + a 5'-half-tRNA molecule with a 2',3'-cyclic phosphate end + an intron with a 2',3'-cyclic phosphate and a 5'-hydroxyl terminus.</text>
        <dbReference type="EC" id="4.6.1.16"/>
    </reaction>
</comment>
<feature type="domain" description="tRNA intron endonuclease catalytic" evidence="5">
    <location>
        <begin position="75"/>
        <end position="158"/>
    </location>
</feature>
<protein>
    <recommendedName>
        <fullName evidence="4">tRNA-splicing endonuclease</fullName>
        <ecNumber evidence="4">4.6.1.16</ecNumber>
    </recommendedName>
    <alternativeName>
        <fullName evidence="4">tRNA-intron endonuclease</fullName>
    </alternativeName>
</protein>
<dbReference type="STRING" id="1434118.MSSAC_1231"/>
<name>A0A0E3LCN3_9EURY</name>
<comment type="subunit">
    <text evidence="4">Homodimer.</text>
</comment>
<dbReference type="FunFam" id="3.40.1350.150:FF:000002">
    <property type="entry name" value="tRNA-splicing endonuclease"/>
    <property type="match status" value="1"/>
</dbReference>
<dbReference type="GeneID" id="24870818"/>
<dbReference type="SUPFAM" id="SSF55267">
    <property type="entry name" value="tRNA-intron endonuclease N-terminal domain-like"/>
    <property type="match status" value="2"/>
</dbReference>
<dbReference type="NCBIfam" id="TIGR00324">
    <property type="entry name" value="endA"/>
    <property type="match status" value="2"/>
</dbReference>
<comment type="function">
    <text evidence="3">Endonuclease that removes tRNA introns. Cleaves pre-tRNA at the 5'- and 3'-splice sites to release the intron. The products are an intron and two tRNA half-molecules bearing 2',3' cyclic phosphate and 5'-OH termini. Recognizes a pseudosymmetric substrate in which 2 bulged loops of 3 bases are separated by a stem of 4 bp.</text>
</comment>
<comment type="function">
    <text evidence="4">Endonuclease that removes tRNA introns. Cleaves pre-tRNA at the 5' and 3' splice sites to release the intron. The products are an intron and two tRNA half-molecules bearing 2',3' cyclic phosphate and 5'-OH termini. Recognizes a pseudosymmetric substrate in which 2 bulged loops of 3 bases are separated by a stem of 4 bp.</text>
</comment>
<evidence type="ECO:0000256" key="2">
    <source>
        <dbReference type="ARBA" id="ARBA00023239"/>
    </source>
</evidence>
<proteinExistence type="inferred from homology"/>
<dbReference type="PANTHER" id="PTHR21227">
    <property type="entry name" value="TRNA-SPLICING ENDONUCLEASE SUBUNIT SEN2"/>
    <property type="match status" value="1"/>
</dbReference>
<organism evidence="7 8">
    <name type="scientific">Methanosarcina siciliae C2J</name>
    <dbReference type="NCBI Taxonomy" id="1434118"/>
    <lineage>
        <taxon>Archaea</taxon>
        <taxon>Methanobacteriati</taxon>
        <taxon>Methanobacteriota</taxon>
        <taxon>Stenosarchaea group</taxon>
        <taxon>Methanomicrobia</taxon>
        <taxon>Methanosarcinales</taxon>
        <taxon>Methanosarcinaceae</taxon>
        <taxon>Methanosarcina</taxon>
    </lineage>
</organism>
<dbReference type="EC" id="4.6.1.16" evidence="4"/>
<keyword evidence="2 4" id="KW-0456">Lyase</keyword>
<evidence type="ECO:0000313" key="8">
    <source>
        <dbReference type="Proteomes" id="UP000033123"/>
    </source>
</evidence>
<evidence type="ECO:0000256" key="4">
    <source>
        <dbReference type="HAMAP-Rule" id="MF_01834"/>
    </source>
</evidence>
<feature type="domain" description="tRNA intron endonuclease N-terminal" evidence="6">
    <location>
        <begin position="181"/>
        <end position="246"/>
    </location>
</feature>
<dbReference type="EMBL" id="CP009508">
    <property type="protein sequence ID" value="AKB35821.1"/>
    <property type="molecule type" value="Genomic_DNA"/>
</dbReference>
<accession>A0A0E3LCN3</accession>
<feature type="domain" description="tRNA intron endonuclease N-terminal" evidence="6">
    <location>
        <begin position="1"/>
        <end position="65"/>
    </location>
</feature>
<dbReference type="Gene3D" id="3.40.1170.20">
    <property type="entry name" value="tRNA intron endonuclease, N-terminal domain"/>
    <property type="match status" value="1"/>
</dbReference>
<dbReference type="GO" id="GO:0005737">
    <property type="term" value="C:cytoplasm"/>
    <property type="evidence" value="ECO:0007669"/>
    <property type="project" value="TreeGrafter"/>
</dbReference>
<sequence>MKTQLEGDRILAGKEAVAELYKTGYFGRPREDGLELSLVEAAYLQSRGKIEIELEGKKLDFRAFFEQASLRQPNFELKYIVYKDLKERGYYVQPSAADFRVYPRGSHPGKSAAKIFVHVLSERQPLPVKLLQDSVISAENVHKQFILAVVDEESDLTFYEIKTAAPQGEMSEPYPLVKTDATFLEDRVIAWDAETSGALYARGFYGKMLDPERLQLSLVESLFLFSREVIVVRDRKGKVFSFDEFVEKASEIESSFLRKYCAYKALRDSGHVVKTGFKFGTHFRVYRKVESIEKIPHSEYLVNVIPSDYEFRLPVLSGAVRLANSVRKRMLFAVEKGEEVEYLDIGRVKM</sequence>
<dbReference type="Pfam" id="PF01974">
    <property type="entry name" value="tRNA_int_endo"/>
    <property type="match status" value="2"/>
</dbReference>
<comment type="similarity">
    <text evidence="4">Belongs to the tRNA-intron endonuclease family. Archaeal long subfamily.</text>
</comment>
<evidence type="ECO:0000313" key="7">
    <source>
        <dbReference type="EMBL" id="AKB35821.1"/>
    </source>
</evidence>
<dbReference type="RefSeq" id="WP_048181053.1">
    <property type="nucleotide sequence ID" value="NZ_CP009508.1"/>
</dbReference>
<dbReference type="HOGENOM" id="CLU_791347_0_0_2"/>
<feature type="domain" description="tRNA intron endonuclease catalytic" evidence="5">
    <location>
        <begin position="256"/>
        <end position="342"/>
    </location>
</feature>
<gene>
    <name evidence="4" type="primary">endA</name>
    <name evidence="7" type="ORF">MSSAC_1231</name>
</gene>
<keyword evidence="1 4" id="KW-0819">tRNA processing</keyword>
<dbReference type="GO" id="GO:0000213">
    <property type="term" value="F:tRNA-intron lyase activity"/>
    <property type="evidence" value="ECO:0007669"/>
    <property type="project" value="UniProtKB-UniRule"/>
</dbReference>
<evidence type="ECO:0000259" key="5">
    <source>
        <dbReference type="Pfam" id="PF01974"/>
    </source>
</evidence>
<dbReference type="GO" id="GO:0003676">
    <property type="term" value="F:nucleic acid binding"/>
    <property type="evidence" value="ECO:0007669"/>
    <property type="project" value="InterPro"/>
</dbReference>